<evidence type="ECO:0000256" key="4">
    <source>
        <dbReference type="PROSITE-ProRule" id="PRU00473"/>
    </source>
</evidence>
<comment type="subcellular location">
    <subcellularLocation>
        <location evidence="1">Cell outer membrane</location>
    </subcellularLocation>
</comment>
<dbReference type="InterPro" id="IPR036737">
    <property type="entry name" value="OmpA-like_sf"/>
</dbReference>
<evidence type="ECO:0000256" key="2">
    <source>
        <dbReference type="ARBA" id="ARBA00023136"/>
    </source>
</evidence>
<name>A0A6L8LGM5_9RHOB</name>
<accession>A0A6L8LGM5</accession>
<evidence type="ECO:0000259" key="6">
    <source>
        <dbReference type="PROSITE" id="PS51123"/>
    </source>
</evidence>
<sequence>MKAPLIKIALFTSVAFIAGCDGNNSYSSFTYEAGALVGGGDFGNSTMNNTMIQTGEKTYVASLANRFAQEVPTTIHFEFNSTRIDAEAAAVLRRQADWIRQFPEVRFRVYGHTDAVGSDSYNYRLGKRRADAVVSFLSRHGISRSRLEAVVSEGETQPLVPTESRERRNRRTVTEVTGFVRRHPTVMDGKYAQIVYRDYVQSAVVATTLTGIEGSVTMGNSQ</sequence>
<dbReference type="Gene3D" id="3.30.1330.60">
    <property type="entry name" value="OmpA-like domain"/>
    <property type="match status" value="1"/>
</dbReference>
<reference evidence="7 8" key="1">
    <citation type="submission" date="2020-01" db="EMBL/GenBank/DDBJ databases">
        <authorList>
            <person name="Chen S."/>
        </authorList>
    </citation>
    <scope>NUCLEOTIDE SEQUENCE [LARGE SCALE GENOMIC DNA]</scope>
    <source>
        <strain evidence="7 8">GS-10</strain>
    </source>
</reference>
<dbReference type="PANTHER" id="PTHR30329:SF21">
    <property type="entry name" value="LIPOPROTEIN YIAD-RELATED"/>
    <property type="match status" value="1"/>
</dbReference>
<keyword evidence="3" id="KW-0998">Cell outer membrane</keyword>
<dbReference type="InterPro" id="IPR006665">
    <property type="entry name" value="OmpA-like"/>
</dbReference>
<dbReference type="InterPro" id="IPR050330">
    <property type="entry name" value="Bact_OuterMem_StrucFunc"/>
</dbReference>
<gene>
    <name evidence="7" type="ORF">GR167_06085</name>
</gene>
<dbReference type="EMBL" id="WWEN01000002">
    <property type="protein sequence ID" value="MYM54863.1"/>
    <property type="molecule type" value="Genomic_DNA"/>
</dbReference>
<dbReference type="PROSITE" id="PS51257">
    <property type="entry name" value="PROKAR_LIPOPROTEIN"/>
    <property type="match status" value="1"/>
</dbReference>
<dbReference type="PANTHER" id="PTHR30329">
    <property type="entry name" value="STATOR ELEMENT OF FLAGELLAR MOTOR COMPLEX"/>
    <property type="match status" value="1"/>
</dbReference>
<proteinExistence type="predicted"/>
<keyword evidence="8" id="KW-1185">Reference proteome</keyword>
<organism evidence="7 8">
    <name type="scientific">Thalassovita mangrovi</name>
    <dbReference type="NCBI Taxonomy" id="2692236"/>
    <lineage>
        <taxon>Bacteria</taxon>
        <taxon>Pseudomonadati</taxon>
        <taxon>Pseudomonadota</taxon>
        <taxon>Alphaproteobacteria</taxon>
        <taxon>Rhodobacterales</taxon>
        <taxon>Roseobacteraceae</taxon>
        <taxon>Thalassovita</taxon>
    </lineage>
</organism>
<evidence type="ECO:0000256" key="5">
    <source>
        <dbReference type="SAM" id="SignalP"/>
    </source>
</evidence>
<dbReference type="GO" id="GO:0009279">
    <property type="term" value="C:cell outer membrane"/>
    <property type="evidence" value="ECO:0007669"/>
    <property type="project" value="UniProtKB-SubCell"/>
</dbReference>
<dbReference type="InterPro" id="IPR006664">
    <property type="entry name" value="OMP_bac"/>
</dbReference>
<dbReference type="PRINTS" id="PR01021">
    <property type="entry name" value="OMPADOMAIN"/>
</dbReference>
<evidence type="ECO:0000313" key="8">
    <source>
        <dbReference type="Proteomes" id="UP000479043"/>
    </source>
</evidence>
<dbReference type="SUPFAM" id="SSF103088">
    <property type="entry name" value="OmpA-like"/>
    <property type="match status" value="1"/>
</dbReference>
<evidence type="ECO:0000313" key="7">
    <source>
        <dbReference type="EMBL" id="MYM54863.1"/>
    </source>
</evidence>
<feature type="chain" id="PRO_5026802486" evidence="5">
    <location>
        <begin position="18"/>
        <end position="222"/>
    </location>
</feature>
<protein>
    <submittedName>
        <fullName evidence="7">OmpA family protein</fullName>
    </submittedName>
</protein>
<keyword evidence="2 4" id="KW-0472">Membrane</keyword>
<feature type="domain" description="OmpA-like" evidence="6">
    <location>
        <begin position="64"/>
        <end position="180"/>
    </location>
</feature>
<comment type="caution">
    <text evidence="7">The sequence shown here is derived from an EMBL/GenBank/DDBJ whole genome shotgun (WGS) entry which is preliminary data.</text>
</comment>
<dbReference type="PROSITE" id="PS51123">
    <property type="entry name" value="OMPA_2"/>
    <property type="match status" value="1"/>
</dbReference>
<dbReference type="Pfam" id="PF00691">
    <property type="entry name" value="OmpA"/>
    <property type="match status" value="1"/>
</dbReference>
<evidence type="ECO:0000256" key="3">
    <source>
        <dbReference type="ARBA" id="ARBA00023237"/>
    </source>
</evidence>
<feature type="signal peptide" evidence="5">
    <location>
        <begin position="1"/>
        <end position="17"/>
    </location>
</feature>
<dbReference type="AlphaFoldDB" id="A0A6L8LGM5"/>
<dbReference type="Proteomes" id="UP000479043">
    <property type="component" value="Unassembled WGS sequence"/>
</dbReference>
<keyword evidence="5" id="KW-0732">Signal</keyword>
<evidence type="ECO:0000256" key="1">
    <source>
        <dbReference type="ARBA" id="ARBA00004442"/>
    </source>
</evidence>
<dbReference type="CDD" id="cd07185">
    <property type="entry name" value="OmpA_C-like"/>
    <property type="match status" value="1"/>
</dbReference>
<dbReference type="RefSeq" id="WP_160972528.1">
    <property type="nucleotide sequence ID" value="NZ_WWEN01000002.1"/>
</dbReference>